<dbReference type="EMBL" id="SGWY01000002">
    <property type="protein sequence ID" value="RZS65906.1"/>
    <property type="molecule type" value="Genomic_DNA"/>
</dbReference>
<keyword evidence="1" id="KW-0472">Membrane</keyword>
<dbReference type="AlphaFoldDB" id="A0A4Q7MCV6"/>
<organism evidence="2 3">
    <name type="scientific">Agromyces ramosus</name>
    <dbReference type="NCBI Taxonomy" id="33879"/>
    <lineage>
        <taxon>Bacteria</taxon>
        <taxon>Bacillati</taxon>
        <taxon>Actinomycetota</taxon>
        <taxon>Actinomycetes</taxon>
        <taxon>Micrococcales</taxon>
        <taxon>Microbacteriaceae</taxon>
        <taxon>Agromyces</taxon>
    </lineage>
</organism>
<dbReference type="Pfam" id="PF13630">
    <property type="entry name" value="SdpI"/>
    <property type="match status" value="1"/>
</dbReference>
<dbReference type="PROSITE" id="PS51257">
    <property type="entry name" value="PROKAR_LIPOPROTEIN"/>
    <property type="match status" value="1"/>
</dbReference>
<comment type="caution">
    <text evidence="2">The sequence shown here is derived from an EMBL/GenBank/DDBJ whole genome shotgun (WGS) entry which is preliminary data.</text>
</comment>
<feature type="transmembrane region" description="Helical" evidence="1">
    <location>
        <begin position="88"/>
        <end position="107"/>
    </location>
</feature>
<evidence type="ECO:0000256" key="1">
    <source>
        <dbReference type="SAM" id="Phobius"/>
    </source>
</evidence>
<reference evidence="2 3" key="1">
    <citation type="submission" date="2019-02" db="EMBL/GenBank/DDBJ databases">
        <title>Genomic Encyclopedia of Type Strains, Phase IV (KMG-IV): sequencing the most valuable type-strain genomes for metagenomic binning, comparative biology and taxonomic classification.</title>
        <authorList>
            <person name="Goeker M."/>
        </authorList>
    </citation>
    <scope>NUCLEOTIDE SEQUENCE [LARGE SCALE GENOMIC DNA]</scope>
    <source>
        <strain evidence="2 3">DSM 43045</strain>
    </source>
</reference>
<evidence type="ECO:0000313" key="3">
    <source>
        <dbReference type="Proteomes" id="UP000293289"/>
    </source>
</evidence>
<keyword evidence="3" id="KW-1185">Reference proteome</keyword>
<gene>
    <name evidence="2" type="ORF">EV187_1611</name>
</gene>
<dbReference type="Proteomes" id="UP000293289">
    <property type="component" value="Unassembled WGS sequence"/>
</dbReference>
<keyword evidence="1" id="KW-1133">Transmembrane helix</keyword>
<protein>
    <submittedName>
        <fullName evidence="2">SdpI/YhfL family protein</fullName>
    </submittedName>
</protein>
<feature type="transmembrane region" description="Helical" evidence="1">
    <location>
        <begin position="61"/>
        <end position="82"/>
    </location>
</feature>
<name>A0A4Q7MCV6_9MICO</name>
<dbReference type="OrthoDB" id="5119523at2"/>
<dbReference type="RefSeq" id="WP_130352554.1">
    <property type="nucleotide sequence ID" value="NZ_SGWY01000002.1"/>
</dbReference>
<sequence>MERFAFVMCAGFGLSAACCFLMYVRIRAGRFYPNRWLGVATSVTRRNGHVWEPAHKAAAPWILRAGVVALLASVLAGASLIAGAEDGLGWWLTIAGAATGAAAVLIFKIGAEGSALAAAGSGRD</sequence>
<accession>A0A4Q7MCV6</accession>
<feature type="transmembrane region" description="Helical" evidence="1">
    <location>
        <begin position="6"/>
        <end position="26"/>
    </location>
</feature>
<dbReference type="InterPro" id="IPR025962">
    <property type="entry name" value="SdpI/YhfL"/>
</dbReference>
<proteinExistence type="predicted"/>
<keyword evidence="1" id="KW-0812">Transmembrane</keyword>
<evidence type="ECO:0000313" key="2">
    <source>
        <dbReference type="EMBL" id="RZS65906.1"/>
    </source>
</evidence>